<dbReference type="Proteomes" id="UP000245119">
    <property type="component" value="Linkage Group LG4"/>
</dbReference>
<dbReference type="InterPro" id="IPR014710">
    <property type="entry name" value="RmlC-like_jellyroll"/>
</dbReference>
<evidence type="ECO:0000313" key="2">
    <source>
        <dbReference type="EMBL" id="PVD33013.1"/>
    </source>
</evidence>
<name>A0A2T7PHW8_POMCA</name>
<protein>
    <recommendedName>
        <fullName evidence="1">Cupin type-2 domain-containing protein</fullName>
    </recommendedName>
</protein>
<dbReference type="InterPro" id="IPR011051">
    <property type="entry name" value="RmlC_Cupin_sf"/>
</dbReference>
<dbReference type="SUPFAM" id="SSF51182">
    <property type="entry name" value="RmlC-like cupins"/>
    <property type="match status" value="1"/>
</dbReference>
<dbReference type="Gene3D" id="2.60.120.10">
    <property type="entry name" value="Jelly Rolls"/>
    <property type="match status" value="1"/>
</dbReference>
<accession>A0A2T7PHW8</accession>
<comment type="caution">
    <text evidence="2">The sequence shown here is derived from an EMBL/GenBank/DDBJ whole genome shotgun (WGS) entry which is preliminary data.</text>
</comment>
<dbReference type="InterPro" id="IPR052535">
    <property type="entry name" value="Bacilysin_H2HPP_isomerase"/>
</dbReference>
<sequence length="106" mass="12144">MAQLKINIEKWDTAVDGELTESNMKRKLEKQGYKYIMYIFSPGTDFPDHTHSVSKKDSILTGRFQFGMYDQIVVLEPGDMVEVPKNTVHNAQVVGRENVVFFDATK</sequence>
<dbReference type="InterPro" id="IPR013096">
    <property type="entry name" value="Cupin_2"/>
</dbReference>
<gene>
    <name evidence="2" type="ORF">C0Q70_08461</name>
</gene>
<organism evidence="2 3">
    <name type="scientific">Pomacea canaliculata</name>
    <name type="common">Golden apple snail</name>
    <dbReference type="NCBI Taxonomy" id="400727"/>
    <lineage>
        <taxon>Eukaryota</taxon>
        <taxon>Metazoa</taxon>
        <taxon>Spiralia</taxon>
        <taxon>Lophotrochozoa</taxon>
        <taxon>Mollusca</taxon>
        <taxon>Gastropoda</taxon>
        <taxon>Caenogastropoda</taxon>
        <taxon>Architaenioglossa</taxon>
        <taxon>Ampullarioidea</taxon>
        <taxon>Ampullariidae</taxon>
        <taxon>Pomacea</taxon>
    </lineage>
</organism>
<dbReference type="PANTHER" id="PTHR40112:SF1">
    <property type="entry name" value="H2HPP ISOMERASE"/>
    <property type="match status" value="1"/>
</dbReference>
<proteinExistence type="predicted"/>
<dbReference type="Pfam" id="PF07883">
    <property type="entry name" value="Cupin_2"/>
    <property type="match status" value="1"/>
</dbReference>
<reference evidence="2 3" key="1">
    <citation type="submission" date="2018-04" db="EMBL/GenBank/DDBJ databases">
        <title>The genome of golden apple snail Pomacea canaliculata provides insight into stress tolerance and invasive adaptation.</title>
        <authorList>
            <person name="Liu C."/>
            <person name="Liu B."/>
            <person name="Ren Y."/>
            <person name="Zhang Y."/>
            <person name="Wang H."/>
            <person name="Li S."/>
            <person name="Jiang F."/>
            <person name="Yin L."/>
            <person name="Zhang G."/>
            <person name="Qian W."/>
            <person name="Fan W."/>
        </authorList>
    </citation>
    <scope>NUCLEOTIDE SEQUENCE [LARGE SCALE GENOMIC DNA]</scope>
    <source>
        <strain evidence="2">SZHN2017</strain>
        <tissue evidence="2">Muscle</tissue>
    </source>
</reference>
<evidence type="ECO:0000259" key="1">
    <source>
        <dbReference type="Pfam" id="PF07883"/>
    </source>
</evidence>
<dbReference type="AlphaFoldDB" id="A0A2T7PHW8"/>
<feature type="domain" description="Cupin type-2" evidence="1">
    <location>
        <begin position="38"/>
        <end position="103"/>
    </location>
</feature>
<dbReference type="EMBL" id="PZQS01000004">
    <property type="protein sequence ID" value="PVD33013.1"/>
    <property type="molecule type" value="Genomic_DNA"/>
</dbReference>
<evidence type="ECO:0000313" key="3">
    <source>
        <dbReference type="Proteomes" id="UP000245119"/>
    </source>
</evidence>
<dbReference type="PANTHER" id="PTHR40112">
    <property type="entry name" value="H2HPP ISOMERASE"/>
    <property type="match status" value="1"/>
</dbReference>
<keyword evidence="3" id="KW-1185">Reference proteome</keyword>